<keyword evidence="3" id="KW-1185">Reference proteome</keyword>
<keyword evidence="1" id="KW-0812">Transmembrane</keyword>
<gene>
    <name evidence="2" type="ORF">DC083_06450</name>
</gene>
<evidence type="ECO:0008006" key="4">
    <source>
        <dbReference type="Google" id="ProtNLM"/>
    </source>
</evidence>
<name>A0A2U2ADQ2_9GAMM</name>
<proteinExistence type="predicted"/>
<sequence length="158" mass="18269">MPKQAWFTLIFFAVIFAIFGLPLTIFGIRDQEFYLTLIGLGILAIPALMIGIPLRQYLIKKRVKARGTLIKARFLKVRMAEYSINNYRPYIILSQWYDPVANLVYRFKSGAVPFDPSSYIPKGDSIPVWIDPQNPKHYAVDLDQIPRLASRLARKDHR</sequence>
<feature type="transmembrane region" description="Helical" evidence="1">
    <location>
        <begin position="34"/>
        <end position="54"/>
    </location>
</feature>
<dbReference type="Proteomes" id="UP000245020">
    <property type="component" value="Unassembled WGS sequence"/>
</dbReference>
<evidence type="ECO:0000313" key="3">
    <source>
        <dbReference type="Proteomes" id="UP000245020"/>
    </source>
</evidence>
<comment type="caution">
    <text evidence="2">The sequence shown here is derived from an EMBL/GenBank/DDBJ whole genome shotgun (WGS) entry which is preliminary data.</text>
</comment>
<accession>A0A2U2ADQ2</accession>
<organism evidence="2 3">
    <name type="scientific">Ignatzschineria ureiclastica</name>
    <dbReference type="NCBI Taxonomy" id="472582"/>
    <lineage>
        <taxon>Bacteria</taxon>
        <taxon>Pseudomonadati</taxon>
        <taxon>Pseudomonadota</taxon>
        <taxon>Gammaproteobacteria</taxon>
        <taxon>Cardiobacteriales</taxon>
        <taxon>Ignatzschineriaceae</taxon>
        <taxon>Ignatzschineria</taxon>
    </lineage>
</organism>
<evidence type="ECO:0000313" key="2">
    <source>
        <dbReference type="EMBL" id="PWD80747.1"/>
    </source>
</evidence>
<dbReference type="RefSeq" id="WP_109189403.1">
    <property type="nucleotide sequence ID" value="NZ_BMYA01000002.1"/>
</dbReference>
<dbReference type="AlphaFoldDB" id="A0A2U2ADQ2"/>
<keyword evidence="1" id="KW-1133">Transmembrane helix</keyword>
<reference evidence="3" key="1">
    <citation type="submission" date="2018-05" db="EMBL/GenBank/DDBJ databases">
        <title>Ignatzschineria dubaiensis sp. nov., isolated from necrotic foot tissues of dromedaries (Camelus dromedarius) and associated maggots in Dubai, United Arab Emirates.</title>
        <authorList>
            <person name="Tsang C.C."/>
            <person name="Tang J.Y.M."/>
            <person name="Fong J.Y.H."/>
            <person name="Kinne J."/>
            <person name="Lee H.H."/>
            <person name="Joseph M."/>
            <person name="Jose S."/>
            <person name="Schuster R.K."/>
            <person name="Tang Y."/>
            <person name="Sivakumar S."/>
            <person name="Chen J.H.K."/>
            <person name="Teng J.L.L."/>
            <person name="Lau S.K.P."/>
            <person name="Wernery U."/>
            <person name="Woo P.C.Y."/>
        </authorList>
    </citation>
    <scope>NUCLEOTIDE SEQUENCE [LARGE SCALE GENOMIC DNA]</scope>
    <source>
        <strain evidence="3">KCTC 22644</strain>
    </source>
</reference>
<feature type="transmembrane region" description="Helical" evidence="1">
    <location>
        <begin position="7"/>
        <end position="28"/>
    </location>
</feature>
<dbReference type="EMBL" id="QEWQ01000004">
    <property type="protein sequence ID" value="PWD80747.1"/>
    <property type="molecule type" value="Genomic_DNA"/>
</dbReference>
<keyword evidence="1" id="KW-0472">Membrane</keyword>
<evidence type="ECO:0000256" key="1">
    <source>
        <dbReference type="SAM" id="Phobius"/>
    </source>
</evidence>
<protein>
    <recommendedName>
        <fullName evidence="4">DUF3592 domain-containing protein</fullName>
    </recommendedName>
</protein>
<dbReference type="OrthoDB" id="2242169at2"/>